<accession>A0ABP1CGH9</accession>
<sequence>MALPTEVWERVILHVNDDSLEERRCRSLAACARTCCSWLPRSRYYMFRNVNVTSPTNDNVCLTTLVKSLRAGPWNGMLVESLSISGTGTQRSDHISTALLLLSSLLKNVTLLRLGSVDMVHLHPDFFRYLAQFKSIRRLQFSVPARPTIQHYARLVQALPKLSSLFLTPSYIDLKHRPARSKAIARRPMHPTLSALEIELGTQGNDATEIHSPFFQWIVMSTTITHTLTNFEYNCIHHATEAEITMLNDFLAHCGALKRIAIHALGRCMGDVDVGALPIQHINLEHNVNLNFLSFGFLTLSTSPWYHTLVSTITSTHLSSIRIIFEEDYMTRVDWQSPELDKTIHSLIVSYPRLRIESEVHYEHSEFVLWNDLPRRWKNLLPSVWRLDAFSSTFKPFSGLERHYRGFD</sequence>
<evidence type="ECO:0008006" key="3">
    <source>
        <dbReference type="Google" id="ProtNLM"/>
    </source>
</evidence>
<protein>
    <recommendedName>
        <fullName evidence="3">F-box domain-containing protein</fullName>
    </recommendedName>
</protein>
<organism evidence="1 2">
    <name type="scientific">Somion occarium</name>
    <dbReference type="NCBI Taxonomy" id="3059160"/>
    <lineage>
        <taxon>Eukaryota</taxon>
        <taxon>Fungi</taxon>
        <taxon>Dikarya</taxon>
        <taxon>Basidiomycota</taxon>
        <taxon>Agaricomycotina</taxon>
        <taxon>Agaricomycetes</taxon>
        <taxon>Polyporales</taxon>
        <taxon>Cerrenaceae</taxon>
        <taxon>Somion</taxon>
    </lineage>
</organism>
<evidence type="ECO:0000313" key="2">
    <source>
        <dbReference type="Proteomes" id="UP001497453"/>
    </source>
</evidence>
<reference evidence="2" key="1">
    <citation type="submission" date="2024-04" db="EMBL/GenBank/DDBJ databases">
        <authorList>
            <person name="Shaw F."/>
            <person name="Minotto A."/>
        </authorList>
    </citation>
    <scope>NUCLEOTIDE SEQUENCE [LARGE SCALE GENOMIC DNA]</scope>
</reference>
<name>A0ABP1CGH9_9APHY</name>
<keyword evidence="2" id="KW-1185">Reference proteome</keyword>
<proteinExistence type="predicted"/>
<evidence type="ECO:0000313" key="1">
    <source>
        <dbReference type="EMBL" id="CAL1693793.1"/>
    </source>
</evidence>
<dbReference type="Proteomes" id="UP001497453">
    <property type="component" value="Chromosome 1"/>
</dbReference>
<gene>
    <name evidence="1" type="ORF">GFSPODELE1_LOCUS9</name>
</gene>
<dbReference type="EMBL" id="OZ037944">
    <property type="protein sequence ID" value="CAL1693793.1"/>
    <property type="molecule type" value="Genomic_DNA"/>
</dbReference>